<evidence type="ECO:0000313" key="2">
    <source>
        <dbReference type="Proteomes" id="UP000688137"/>
    </source>
</evidence>
<organism evidence="1 2">
    <name type="scientific">Paramecium primaurelia</name>
    <dbReference type="NCBI Taxonomy" id="5886"/>
    <lineage>
        <taxon>Eukaryota</taxon>
        <taxon>Sar</taxon>
        <taxon>Alveolata</taxon>
        <taxon>Ciliophora</taxon>
        <taxon>Intramacronucleata</taxon>
        <taxon>Oligohymenophorea</taxon>
        <taxon>Peniculida</taxon>
        <taxon>Parameciidae</taxon>
        <taxon>Paramecium</taxon>
    </lineage>
</organism>
<comment type="caution">
    <text evidence="1">The sequence shown here is derived from an EMBL/GenBank/DDBJ whole genome shotgun (WGS) entry which is preliminary data.</text>
</comment>
<gene>
    <name evidence="1" type="ORF">PPRIM_AZ9-3.1.T0280144</name>
</gene>
<dbReference type="EMBL" id="CAJJDM010000027">
    <property type="protein sequence ID" value="CAD8058964.1"/>
    <property type="molecule type" value="Genomic_DNA"/>
</dbReference>
<proteinExistence type="predicted"/>
<name>A0A8S1L8F4_PARPR</name>
<evidence type="ECO:0000313" key="1">
    <source>
        <dbReference type="EMBL" id="CAD8058964.1"/>
    </source>
</evidence>
<dbReference type="Proteomes" id="UP000688137">
    <property type="component" value="Unassembled WGS sequence"/>
</dbReference>
<sequence length="247" mass="29719">MSGCGSREKELREKVGFSQSSQDYAIKKFSNMTKQKPLYFQFLQMEYRRIIQFWDFKQYFTENPVLAQNSIFLQEIMVDKIMSKLLHCIPEFILIFQELKENLYSLSIQNSKYTHLIVNNKVSLHYQFQLLQKDKNKDQNNLVQVQEVVDMNIIEFGQMVNNYKQVDLWKKTKKFKVVQYYYQKYISFKLIPFLFEDHISPLISSRLKDSTYLQIKLTPNLLISLLRIHNLSAFIIENRYSYQHLIT</sequence>
<reference evidence="1" key="1">
    <citation type="submission" date="2021-01" db="EMBL/GenBank/DDBJ databases">
        <authorList>
            <consortium name="Genoscope - CEA"/>
            <person name="William W."/>
        </authorList>
    </citation>
    <scope>NUCLEOTIDE SEQUENCE</scope>
</reference>
<keyword evidence="2" id="KW-1185">Reference proteome</keyword>
<protein>
    <submittedName>
        <fullName evidence="1">Uncharacterized protein</fullName>
    </submittedName>
</protein>
<accession>A0A8S1L8F4</accession>
<dbReference type="AlphaFoldDB" id="A0A8S1L8F4"/>